<evidence type="ECO:0000313" key="2">
    <source>
        <dbReference type="EMBL" id="MBM6662565.1"/>
    </source>
</evidence>
<dbReference type="RefSeq" id="WP_205111090.1">
    <property type="nucleotide sequence ID" value="NZ_CAWUJD010000001.1"/>
</dbReference>
<sequence>MDYKYIEQLIERYWQCQTSLEEEQILRAFFSQEQVPENLRRYAPLFAYSRAASQEQLPGDDFDSRILAMTEDRPAPVRARTVTMRSRLMPLFKAAAVVAIIVTIGNAARFSAGHDAAKDDINYAGYKDTYTDPAVAYDEMENALQLVSEGISSAAAADTASKAAPAAGADSTLKR</sequence>
<keyword evidence="1" id="KW-1133">Transmembrane helix</keyword>
<keyword evidence="1" id="KW-0472">Membrane</keyword>
<organism evidence="2 3">
    <name type="scientific">Marseilla massiliensis</name>
    <dbReference type="NCBI Taxonomy" id="1841864"/>
    <lineage>
        <taxon>Bacteria</taxon>
        <taxon>Pseudomonadati</taxon>
        <taxon>Bacteroidota</taxon>
        <taxon>Bacteroidia</taxon>
        <taxon>Bacteroidales</taxon>
        <taxon>Prevotellaceae</taxon>
        <taxon>Marseilla</taxon>
    </lineage>
</organism>
<evidence type="ECO:0008006" key="4">
    <source>
        <dbReference type="Google" id="ProtNLM"/>
    </source>
</evidence>
<gene>
    <name evidence="2" type="ORF">H6B30_12520</name>
</gene>
<evidence type="ECO:0000256" key="1">
    <source>
        <dbReference type="SAM" id="Phobius"/>
    </source>
</evidence>
<keyword evidence="1" id="KW-0812">Transmembrane</keyword>
<reference evidence="2 3" key="1">
    <citation type="journal article" date="2021" name="Sci. Rep.">
        <title>The distribution of antibiotic resistance genes in chicken gut microbiota commensals.</title>
        <authorList>
            <person name="Juricova H."/>
            <person name="Matiasovicova J."/>
            <person name="Kubasova T."/>
            <person name="Cejkova D."/>
            <person name="Rychlik I."/>
        </authorList>
    </citation>
    <scope>NUCLEOTIDE SEQUENCE [LARGE SCALE GENOMIC DNA]</scope>
    <source>
        <strain evidence="2 3">An819</strain>
    </source>
</reference>
<accession>A0A938WNK4</accession>
<dbReference type="AlphaFoldDB" id="A0A938WNK4"/>
<protein>
    <recommendedName>
        <fullName evidence="4">Pyruvate ferredoxin oxidoreductase</fullName>
    </recommendedName>
</protein>
<feature type="transmembrane region" description="Helical" evidence="1">
    <location>
        <begin position="88"/>
        <end position="108"/>
    </location>
</feature>
<keyword evidence="3" id="KW-1185">Reference proteome</keyword>
<evidence type="ECO:0000313" key="3">
    <source>
        <dbReference type="Proteomes" id="UP000764045"/>
    </source>
</evidence>
<dbReference type="EMBL" id="JACJJL010000024">
    <property type="protein sequence ID" value="MBM6662565.1"/>
    <property type="molecule type" value="Genomic_DNA"/>
</dbReference>
<dbReference type="Proteomes" id="UP000764045">
    <property type="component" value="Unassembled WGS sequence"/>
</dbReference>
<name>A0A938WNK4_9BACT</name>
<proteinExistence type="predicted"/>
<comment type="caution">
    <text evidence="2">The sequence shown here is derived from an EMBL/GenBank/DDBJ whole genome shotgun (WGS) entry which is preliminary data.</text>
</comment>